<dbReference type="InterPro" id="IPR014712">
    <property type="entry name" value="ANTH_dom_sf"/>
</dbReference>
<dbReference type="CDD" id="cd16987">
    <property type="entry name" value="ANTH_N_AP180_plant"/>
    <property type="match status" value="1"/>
</dbReference>
<dbReference type="GO" id="GO:0005794">
    <property type="term" value="C:Golgi apparatus"/>
    <property type="evidence" value="ECO:0007669"/>
    <property type="project" value="UniProtKB-SubCell"/>
</dbReference>
<keyword evidence="7" id="KW-0168">Coated pit</keyword>
<dbReference type="InterPro" id="IPR045192">
    <property type="entry name" value="AP180-like"/>
</dbReference>
<accession>A0ABD1WBP0</accession>
<comment type="caution">
    <text evidence="10">The sequence shown here is derived from an EMBL/GenBank/DDBJ whole genome shotgun (WGS) entry which is preliminary data.</text>
</comment>
<dbReference type="GO" id="GO:0006897">
    <property type="term" value="P:endocytosis"/>
    <property type="evidence" value="ECO:0007669"/>
    <property type="project" value="UniProtKB-KW"/>
</dbReference>
<dbReference type="EMBL" id="JBFOLJ010000004">
    <property type="protein sequence ID" value="KAL2545810.1"/>
    <property type="molecule type" value="Genomic_DNA"/>
</dbReference>
<feature type="domain" description="ENTH" evidence="9">
    <location>
        <begin position="24"/>
        <end position="162"/>
    </location>
</feature>
<dbReference type="AlphaFoldDB" id="A0ABD1WBP0"/>
<dbReference type="Gene3D" id="1.20.58.150">
    <property type="entry name" value="ANTH domain"/>
    <property type="match status" value="1"/>
</dbReference>
<evidence type="ECO:0000256" key="3">
    <source>
        <dbReference type="ARBA" id="ARBA00004600"/>
    </source>
</evidence>
<protein>
    <submittedName>
        <fullName evidence="10">Clathrin assembly protein</fullName>
    </submittedName>
</protein>
<dbReference type="InterPro" id="IPR013809">
    <property type="entry name" value="ENTH"/>
</dbReference>
<dbReference type="PANTHER" id="PTHR22951">
    <property type="entry name" value="CLATHRIN ASSEMBLY PROTEIN"/>
    <property type="match status" value="1"/>
</dbReference>
<organism evidence="10 11">
    <name type="scientific">Forsythia ovata</name>
    <dbReference type="NCBI Taxonomy" id="205694"/>
    <lineage>
        <taxon>Eukaryota</taxon>
        <taxon>Viridiplantae</taxon>
        <taxon>Streptophyta</taxon>
        <taxon>Embryophyta</taxon>
        <taxon>Tracheophyta</taxon>
        <taxon>Spermatophyta</taxon>
        <taxon>Magnoliopsida</taxon>
        <taxon>eudicotyledons</taxon>
        <taxon>Gunneridae</taxon>
        <taxon>Pentapetalae</taxon>
        <taxon>asterids</taxon>
        <taxon>lamiids</taxon>
        <taxon>Lamiales</taxon>
        <taxon>Oleaceae</taxon>
        <taxon>Forsythieae</taxon>
        <taxon>Forsythia</taxon>
    </lineage>
</organism>
<dbReference type="InterPro" id="IPR011417">
    <property type="entry name" value="ANTH_dom"/>
</dbReference>
<keyword evidence="11" id="KW-1185">Reference proteome</keyword>
<dbReference type="PANTHER" id="PTHR22951:SF22">
    <property type="entry name" value="ENTH DOMAIN-CONTAINING PROTEIN"/>
    <property type="match status" value="1"/>
</dbReference>
<evidence type="ECO:0000256" key="5">
    <source>
        <dbReference type="ARBA" id="ARBA00023034"/>
    </source>
</evidence>
<dbReference type="Gene3D" id="1.25.40.90">
    <property type="match status" value="1"/>
</dbReference>
<name>A0ABD1WBP0_9LAMI</name>
<dbReference type="InterPro" id="IPR048050">
    <property type="entry name" value="ANTH_N_plant"/>
</dbReference>
<evidence type="ECO:0000256" key="8">
    <source>
        <dbReference type="ARBA" id="ARBA00023329"/>
    </source>
</evidence>
<dbReference type="Proteomes" id="UP001604277">
    <property type="component" value="Unassembled WGS sequence"/>
</dbReference>
<dbReference type="SUPFAM" id="SSF48464">
    <property type="entry name" value="ENTH/VHS domain"/>
    <property type="match status" value="1"/>
</dbReference>
<evidence type="ECO:0000256" key="4">
    <source>
        <dbReference type="ARBA" id="ARBA00022583"/>
    </source>
</evidence>
<evidence type="ECO:0000313" key="10">
    <source>
        <dbReference type="EMBL" id="KAL2545810.1"/>
    </source>
</evidence>
<keyword evidence="4" id="KW-0254">Endocytosis</keyword>
<dbReference type="Pfam" id="PF07651">
    <property type="entry name" value="ANTH"/>
    <property type="match status" value="1"/>
</dbReference>
<dbReference type="FunFam" id="1.20.58.150:FF:000005">
    <property type="entry name" value="putative clathrin assembly protein At2g25430"/>
    <property type="match status" value="1"/>
</dbReference>
<evidence type="ECO:0000256" key="7">
    <source>
        <dbReference type="ARBA" id="ARBA00023176"/>
    </source>
</evidence>
<proteinExistence type="predicted"/>
<evidence type="ECO:0000256" key="2">
    <source>
        <dbReference type="ARBA" id="ARBA00004555"/>
    </source>
</evidence>
<dbReference type="PROSITE" id="PS50942">
    <property type="entry name" value="ENTH"/>
    <property type="match status" value="1"/>
</dbReference>
<reference evidence="11" key="1">
    <citation type="submission" date="2024-07" db="EMBL/GenBank/DDBJ databases">
        <title>Two chromosome-level genome assemblies of Korean endemic species Abeliophyllum distichum and Forsythia ovata (Oleaceae).</title>
        <authorList>
            <person name="Jang H."/>
        </authorList>
    </citation>
    <scope>NUCLEOTIDE SEQUENCE [LARGE SCALE GENOMIC DNA]</scope>
</reference>
<evidence type="ECO:0000313" key="11">
    <source>
        <dbReference type="Proteomes" id="UP001604277"/>
    </source>
</evidence>
<dbReference type="GO" id="GO:0005905">
    <property type="term" value="C:clathrin-coated pit"/>
    <property type="evidence" value="ECO:0007669"/>
    <property type="project" value="UniProtKB-SubCell"/>
</dbReference>
<keyword evidence="8" id="KW-0968">Cytoplasmic vesicle</keyword>
<keyword evidence="5" id="KW-0333">Golgi apparatus</keyword>
<gene>
    <name evidence="10" type="ORF">Fot_15043</name>
</gene>
<keyword evidence="6" id="KW-0472">Membrane</keyword>
<dbReference type="InterPro" id="IPR008942">
    <property type="entry name" value="ENTH_VHS"/>
</dbReference>
<dbReference type="SUPFAM" id="SSF89009">
    <property type="entry name" value="GAT-like domain"/>
    <property type="match status" value="1"/>
</dbReference>
<comment type="subcellular location">
    <subcellularLocation>
        <location evidence="1">Cytoplasmic vesicle</location>
        <location evidence="1">Clathrin-coated vesicle</location>
    </subcellularLocation>
    <subcellularLocation>
        <location evidence="2">Golgi apparatus</location>
    </subcellularLocation>
    <subcellularLocation>
        <location evidence="3">Membrane</location>
        <location evidence="3">Clathrin-coated pit</location>
    </subcellularLocation>
</comment>
<dbReference type="GO" id="GO:0030136">
    <property type="term" value="C:clathrin-coated vesicle"/>
    <property type="evidence" value="ECO:0007669"/>
    <property type="project" value="UniProtKB-SubCell"/>
</dbReference>
<dbReference type="SMART" id="SM00273">
    <property type="entry name" value="ENTH"/>
    <property type="match status" value="1"/>
</dbReference>
<evidence type="ECO:0000259" key="9">
    <source>
        <dbReference type="PROSITE" id="PS50942"/>
    </source>
</evidence>
<evidence type="ECO:0000256" key="1">
    <source>
        <dbReference type="ARBA" id="ARBA00004132"/>
    </source>
</evidence>
<evidence type="ECO:0000256" key="6">
    <source>
        <dbReference type="ARBA" id="ARBA00023136"/>
    </source>
</evidence>
<sequence length="440" mass="49997">MQKRIRRIFTCAKERASVSYAKIATNGGFCDIDFIIVKATSPEDLPLPDRYVLELLKIFSISPSSSQAFLLSFTRRFGNTHSWRVALKCLVLLHRLLRSVPNPSPFKADLLWARANGLLSLYPCHFRDSSSAYSEDYTAFIRSYAHLLDEAMNCVPIQSQEIDEHEPESFQKKMEESGRMIEILPQLQTVIDRAISCWPTGAAARSFIVQSAMKYVIRDSFTCYTTYRKEIVKVLDNLIQLPYRSSLAAFNIYKKAAIQADQLCEFYGWCKTMGLCGLYEYPFIDRIPEIQIRALESFLDGMWQLTDQSSSSTVSPSVSTLMSPNLTEDYSDKQLIRLPESGATNNSGKVEKKVAVEEKTKGTEMEPLIQWVVDDNVGWEDLLEASINTIPSITSRNSWQMQVYNPNYSLPSSNPFYKSGRTTTIAHGSYPINPMYPWGL</sequence>